<dbReference type="EMBL" id="JAHRIQ010110552">
    <property type="protein sequence ID" value="MEQ2257414.1"/>
    <property type="molecule type" value="Genomic_DNA"/>
</dbReference>
<accession>A0ABV0VK61</accession>
<keyword evidence="2" id="KW-1185">Reference proteome</keyword>
<reference evidence="1 2" key="1">
    <citation type="submission" date="2021-06" db="EMBL/GenBank/DDBJ databases">
        <authorList>
            <person name="Palmer J.M."/>
        </authorList>
    </citation>
    <scope>NUCLEOTIDE SEQUENCE [LARGE SCALE GENOMIC DNA]</scope>
    <source>
        <strain evidence="2">if_2019</strain>
        <tissue evidence="1">Muscle</tissue>
    </source>
</reference>
<comment type="caution">
    <text evidence="1">The sequence shown here is derived from an EMBL/GenBank/DDBJ whole genome shotgun (WGS) entry which is preliminary data.</text>
</comment>
<dbReference type="Proteomes" id="UP001482620">
    <property type="component" value="Unassembled WGS sequence"/>
</dbReference>
<organism evidence="1 2">
    <name type="scientific">Ilyodon furcidens</name>
    <name type="common">goldbreast splitfin</name>
    <dbReference type="NCBI Taxonomy" id="33524"/>
    <lineage>
        <taxon>Eukaryota</taxon>
        <taxon>Metazoa</taxon>
        <taxon>Chordata</taxon>
        <taxon>Craniata</taxon>
        <taxon>Vertebrata</taxon>
        <taxon>Euteleostomi</taxon>
        <taxon>Actinopterygii</taxon>
        <taxon>Neopterygii</taxon>
        <taxon>Teleostei</taxon>
        <taxon>Neoteleostei</taxon>
        <taxon>Acanthomorphata</taxon>
        <taxon>Ovalentaria</taxon>
        <taxon>Atherinomorphae</taxon>
        <taxon>Cyprinodontiformes</taxon>
        <taxon>Goodeidae</taxon>
        <taxon>Ilyodon</taxon>
    </lineage>
</organism>
<gene>
    <name evidence="1" type="ORF">ILYODFUR_034593</name>
</gene>
<sequence length="111" mass="13440">MCDLLKHFSKVHAPLALPVLHRVIHHKRKNHFYVAENCKRKNDEINKAPLKKKVIIHRRLAPWFNSELGTLKHNVRRLERKWRSTHLEDSYLAYCYIKRHFAKPEQLIPHH</sequence>
<name>A0ABV0VK61_9TELE</name>
<evidence type="ECO:0000313" key="2">
    <source>
        <dbReference type="Proteomes" id="UP001482620"/>
    </source>
</evidence>
<protein>
    <submittedName>
        <fullName evidence="1">Uncharacterized protein</fullName>
    </submittedName>
</protein>
<proteinExistence type="predicted"/>
<evidence type="ECO:0000313" key="1">
    <source>
        <dbReference type="EMBL" id="MEQ2257414.1"/>
    </source>
</evidence>